<dbReference type="KEGG" id="hhy:Halhy_4477"/>
<evidence type="ECO:0000256" key="4">
    <source>
        <dbReference type="ARBA" id="ARBA00022741"/>
    </source>
</evidence>
<dbReference type="InterPro" id="IPR050203">
    <property type="entry name" value="Trp-tRNA_synthetase"/>
</dbReference>
<evidence type="ECO:0000256" key="2">
    <source>
        <dbReference type="ARBA" id="ARBA00013161"/>
    </source>
</evidence>
<dbReference type="SUPFAM" id="SSF52374">
    <property type="entry name" value="Nucleotidylyl transferase"/>
    <property type="match status" value="1"/>
</dbReference>
<keyword evidence="6 10" id="KW-0648">Protein biosynthesis</keyword>
<organism evidence="12 13">
    <name type="scientific">Haliscomenobacter hydrossis (strain ATCC 27775 / DSM 1100 / LMG 10767 / O)</name>
    <dbReference type="NCBI Taxonomy" id="760192"/>
    <lineage>
        <taxon>Bacteria</taxon>
        <taxon>Pseudomonadati</taxon>
        <taxon>Bacteroidota</taxon>
        <taxon>Saprospiria</taxon>
        <taxon>Saprospirales</taxon>
        <taxon>Haliscomenobacteraceae</taxon>
        <taxon>Haliscomenobacter</taxon>
    </lineage>
</organism>
<dbReference type="GO" id="GO:0006436">
    <property type="term" value="P:tryptophanyl-tRNA aminoacylation"/>
    <property type="evidence" value="ECO:0007669"/>
    <property type="project" value="UniProtKB-UniRule"/>
</dbReference>
<dbReference type="FunFam" id="1.10.240.10:FF:000005">
    <property type="entry name" value="Tryptophan--tRNA ligase"/>
    <property type="match status" value="1"/>
</dbReference>
<dbReference type="STRING" id="760192.Halhy_4477"/>
<dbReference type="Pfam" id="PF00579">
    <property type="entry name" value="tRNA-synt_1b"/>
    <property type="match status" value="1"/>
</dbReference>
<dbReference type="PRINTS" id="PR01039">
    <property type="entry name" value="TRNASYNTHTRP"/>
</dbReference>
<dbReference type="PANTHER" id="PTHR43766:SF1">
    <property type="entry name" value="TRYPTOPHAN--TRNA LIGASE, MITOCHONDRIAL"/>
    <property type="match status" value="1"/>
</dbReference>
<evidence type="ECO:0000256" key="7">
    <source>
        <dbReference type="ARBA" id="ARBA00023146"/>
    </source>
</evidence>
<keyword evidence="7 10" id="KW-0030">Aminoacyl-tRNA synthetase</keyword>
<evidence type="ECO:0000256" key="3">
    <source>
        <dbReference type="ARBA" id="ARBA00022598"/>
    </source>
</evidence>
<evidence type="ECO:0000256" key="9">
    <source>
        <dbReference type="NCBIfam" id="TIGR00233"/>
    </source>
</evidence>
<evidence type="ECO:0000256" key="8">
    <source>
        <dbReference type="ARBA" id="ARBA00049929"/>
    </source>
</evidence>
<dbReference type="InterPro" id="IPR002306">
    <property type="entry name" value="Trp-tRNA-ligase"/>
</dbReference>
<protein>
    <recommendedName>
        <fullName evidence="2 9">Tryptophan--tRNA ligase</fullName>
        <ecNumber evidence="2 9">6.1.1.2</ecNumber>
    </recommendedName>
</protein>
<keyword evidence="5 10" id="KW-0067">ATP-binding</keyword>
<evidence type="ECO:0000256" key="6">
    <source>
        <dbReference type="ARBA" id="ARBA00022917"/>
    </source>
</evidence>
<evidence type="ECO:0000313" key="12">
    <source>
        <dbReference type="EMBL" id="AEE52318.1"/>
    </source>
</evidence>
<gene>
    <name evidence="12" type="ordered locus">Halhy_4477</name>
</gene>
<dbReference type="InterPro" id="IPR002305">
    <property type="entry name" value="aa-tRNA-synth_Ic"/>
</dbReference>
<feature type="coiled-coil region" evidence="11">
    <location>
        <begin position="286"/>
        <end position="320"/>
    </location>
</feature>
<dbReference type="GO" id="GO:0005829">
    <property type="term" value="C:cytosol"/>
    <property type="evidence" value="ECO:0007669"/>
    <property type="project" value="TreeGrafter"/>
</dbReference>
<dbReference type="InterPro" id="IPR014729">
    <property type="entry name" value="Rossmann-like_a/b/a_fold"/>
</dbReference>
<dbReference type="RefSeq" id="WP_013766856.1">
    <property type="nucleotide sequence ID" value="NC_015510.1"/>
</dbReference>
<dbReference type="GO" id="GO:0004830">
    <property type="term" value="F:tryptophan-tRNA ligase activity"/>
    <property type="evidence" value="ECO:0007669"/>
    <property type="project" value="UniProtKB-UniRule"/>
</dbReference>
<keyword evidence="11" id="KW-0175">Coiled coil</keyword>
<evidence type="ECO:0000313" key="13">
    <source>
        <dbReference type="Proteomes" id="UP000008461"/>
    </source>
</evidence>
<accession>F4KS73</accession>
<sequence>MSDKKRVLSCIQPTGDMHFGNYFGAVKNWVELQATYECMYGVVDYHAMTMPFNPIKLRENTWELIFNLMAVGIEPQNLFIQSLVPEHTELCWIFNCFASYGQLSRMTQFKDKSATASEGEDGFISAGLFDYPVLQAADICVYRADYVPVGKDQEQHLELARNIVQRFNNQVGKEYLIMPEPLYTEFTKITSTADPSRKMSKSAGEKHYISLFSDSDKIRKQVRSAVTDTGENTGGEMSPGVKNLFELLKACEKIETYTALKADYDAGNLKYAPLKEAVAEALVEISEAVRSKRAELNTRKKEVKEEIKASSAQIRERAQQTLRNVKELAGLLNVKY</sequence>
<proteinExistence type="inferred from homology"/>
<dbReference type="EC" id="6.1.1.2" evidence="2 9"/>
<reference evidence="12 13" key="1">
    <citation type="journal article" date="2011" name="Stand. Genomic Sci.">
        <title>Complete genome sequence of Haliscomenobacter hydrossis type strain (O).</title>
        <authorList>
            <consortium name="US DOE Joint Genome Institute (JGI-PGF)"/>
            <person name="Daligault H."/>
            <person name="Lapidus A."/>
            <person name="Zeytun A."/>
            <person name="Nolan M."/>
            <person name="Lucas S."/>
            <person name="Del Rio T.G."/>
            <person name="Tice H."/>
            <person name="Cheng J.F."/>
            <person name="Tapia R."/>
            <person name="Han C."/>
            <person name="Goodwin L."/>
            <person name="Pitluck S."/>
            <person name="Liolios K."/>
            <person name="Pagani I."/>
            <person name="Ivanova N."/>
            <person name="Huntemann M."/>
            <person name="Mavromatis K."/>
            <person name="Mikhailova N."/>
            <person name="Pati A."/>
            <person name="Chen A."/>
            <person name="Palaniappan K."/>
            <person name="Land M."/>
            <person name="Hauser L."/>
            <person name="Brambilla E.M."/>
            <person name="Rohde M."/>
            <person name="Verbarg S."/>
            <person name="Goker M."/>
            <person name="Bristow J."/>
            <person name="Eisen J.A."/>
            <person name="Markowitz V."/>
            <person name="Hugenholtz P."/>
            <person name="Kyrpides N.C."/>
            <person name="Klenk H.P."/>
            <person name="Woyke T."/>
        </authorList>
    </citation>
    <scope>NUCLEOTIDE SEQUENCE [LARGE SCALE GENOMIC DNA]</scope>
    <source>
        <strain evidence="13">ATCC 27775 / DSM 1100 / LMG 10767 / O</strain>
    </source>
</reference>
<keyword evidence="4 10" id="KW-0547">Nucleotide-binding</keyword>
<name>F4KS73_HALH1</name>
<comment type="catalytic activity">
    <reaction evidence="8">
        <text>tRNA(Trp) + L-tryptophan + ATP = L-tryptophyl-tRNA(Trp) + AMP + diphosphate + H(+)</text>
        <dbReference type="Rhea" id="RHEA:24080"/>
        <dbReference type="Rhea" id="RHEA-COMP:9671"/>
        <dbReference type="Rhea" id="RHEA-COMP:9705"/>
        <dbReference type="ChEBI" id="CHEBI:15378"/>
        <dbReference type="ChEBI" id="CHEBI:30616"/>
        <dbReference type="ChEBI" id="CHEBI:33019"/>
        <dbReference type="ChEBI" id="CHEBI:57912"/>
        <dbReference type="ChEBI" id="CHEBI:78442"/>
        <dbReference type="ChEBI" id="CHEBI:78535"/>
        <dbReference type="ChEBI" id="CHEBI:456215"/>
        <dbReference type="EC" id="6.1.1.2"/>
    </reaction>
</comment>
<dbReference type="Gene3D" id="1.10.240.10">
    <property type="entry name" value="Tyrosyl-Transfer RNA Synthetase"/>
    <property type="match status" value="1"/>
</dbReference>
<comment type="similarity">
    <text evidence="1 10">Belongs to the class-I aminoacyl-tRNA synthetase family.</text>
</comment>
<dbReference type="eggNOG" id="COG0180">
    <property type="taxonomic scope" value="Bacteria"/>
</dbReference>
<dbReference type="Proteomes" id="UP000008461">
    <property type="component" value="Chromosome"/>
</dbReference>
<evidence type="ECO:0000256" key="5">
    <source>
        <dbReference type="ARBA" id="ARBA00022840"/>
    </source>
</evidence>
<dbReference type="HOGENOM" id="CLU_029244_1_1_10"/>
<dbReference type="AlphaFoldDB" id="F4KS73"/>
<dbReference type="NCBIfam" id="TIGR00233">
    <property type="entry name" value="trpS"/>
    <property type="match status" value="1"/>
</dbReference>
<evidence type="ECO:0000256" key="10">
    <source>
        <dbReference type="RuleBase" id="RU363036"/>
    </source>
</evidence>
<keyword evidence="3 10" id="KW-0436">Ligase</keyword>
<dbReference type="GO" id="GO:0005524">
    <property type="term" value="F:ATP binding"/>
    <property type="evidence" value="ECO:0007669"/>
    <property type="project" value="UniProtKB-KW"/>
</dbReference>
<evidence type="ECO:0000256" key="1">
    <source>
        <dbReference type="ARBA" id="ARBA00005594"/>
    </source>
</evidence>
<evidence type="ECO:0000256" key="11">
    <source>
        <dbReference type="SAM" id="Coils"/>
    </source>
</evidence>
<dbReference type="OrthoDB" id="9801042at2"/>
<reference key="2">
    <citation type="submission" date="2011-04" db="EMBL/GenBank/DDBJ databases">
        <title>Complete sequence of chromosome of Haliscomenobacter hydrossis DSM 1100.</title>
        <authorList>
            <consortium name="US DOE Joint Genome Institute (JGI-PGF)"/>
            <person name="Lucas S."/>
            <person name="Han J."/>
            <person name="Lapidus A."/>
            <person name="Bruce D."/>
            <person name="Goodwin L."/>
            <person name="Pitluck S."/>
            <person name="Peters L."/>
            <person name="Kyrpides N."/>
            <person name="Mavromatis K."/>
            <person name="Ivanova N."/>
            <person name="Ovchinnikova G."/>
            <person name="Pagani I."/>
            <person name="Daligault H."/>
            <person name="Detter J.C."/>
            <person name="Han C."/>
            <person name="Land M."/>
            <person name="Hauser L."/>
            <person name="Markowitz V."/>
            <person name="Cheng J.-F."/>
            <person name="Hugenholtz P."/>
            <person name="Woyke T."/>
            <person name="Wu D."/>
            <person name="Verbarg S."/>
            <person name="Frueling A."/>
            <person name="Brambilla E."/>
            <person name="Klenk H.-P."/>
            <person name="Eisen J.A."/>
        </authorList>
    </citation>
    <scope>NUCLEOTIDE SEQUENCE</scope>
    <source>
        <strain>DSM 1100</strain>
    </source>
</reference>
<keyword evidence="13" id="KW-1185">Reference proteome</keyword>
<dbReference type="CDD" id="cd00806">
    <property type="entry name" value="TrpRS_core"/>
    <property type="match status" value="1"/>
</dbReference>
<dbReference type="EMBL" id="CP002691">
    <property type="protein sequence ID" value="AEE52318.1"/>
    <property type="molecule type" value="Genomic_DNA"/>
</dbReference>
<dbReference type="Gene3D" id="3.40.50.620">
    <property type="entry name" value="HUPs"/>
    <property type="match status" value="1"/>
</dbReference>
<dbReference type="PANTHER" id="PTHR43766">
    <property type="entry name" value="TRYPTOPHAN--TRNA LIGASE, MITOCHONDRIAL"/>
    <property type="match status" value="1"/>
</dbReference>